<dbReference type="InterPro" id="IPR045851">
    <property type="entry name" value="AMP-bd_C_sf"/>
</dbReference>
<evidence type="ECO:0000256" key="3">
    <source>
        <dbReference type="ARBA" id="ARBA00022729"/>
    </source>
</evidence>
<dbReference type="Pfam" id="PF01514">
    <property type="entry name" value="YscJ_FliF"/>
    <property type="match status" value="1"/>
</dbReference>
<dbReference type="AlphaFoldDB" id="A0A1I4FGF5"/>
<evidence type="ECO:0000256" key="6">
    <source>
        <dbReference type="ARBA" id="ARBA00023237"/>
    </source>
</evidence>
<evidence type="ECO:0000256" key="2">
    <source>
        <dbReference type="ARBA" id="ARBA00009509"/>
    </source>
</evidence>
<evidence type="ECO:0000259" key="9">
    <source>
        <dbReference type="Pfam" id="PF01514"/>
    </source>
</evidence>
<feature type="transmembrane region" description="Helical" evidence="8">
    <location>
        <begin position="225"/>
        <end position="248"/>
    </location>
</feature>
<evidence type="ECO:0000313" key="11">
    <source>
        <dbReference type="Proteomes" id="UP000323300"/>
    </source>
</evidence>
<keyword evidence="8" id="KW-1133">Transmembrane helix</keyword>
<keyword evidence="4 8" id="KW-0472">Membrane</keyword>
<dbReference type="InterPro" id="IPR003282">
    <property type="entry name" value="T3SS_SctJ"/>
</dbReference>
<keyword evidence="8" id="KW-0812">Transmembrane</keyword>
<evidence type="ECO:0000256" key="7">
    <source>
        <dbReference type="ARBA" id="ARBA00023288"/>
    </source>
</evidence>
<dbReference type="PANTHER" id="PTHR30046:SF2">
    <property type="entry name" value="YOP PROTEINS TRANSLOCATION LIPOPROTEIN J"/>
    <property type="match status" value="1"/>
</dbReference>
<evidence type="ECO:0000256" key="4">
    <source>
        <dbReference type="ARBA" id="ARBA00023136"/>
    </source>
</evidence>
<protein>
    <recommendedName>
        <fullName evidence="8">Lipoprotein</fullName>
    </recommendedName>
</protein>
<accession>A0A1I4FGF5</accession>
<dbReference type="Gene3D" id="3.30.300.30">
    <property type="match status" value="1"/>
</dbReference>
<evidence type="ECO:0000256" key="8">
    <source>
        <dbReference type="RuleBase" id="RU364102"/>
    </source>
</evidence>
<sequence>MIYAGGRVTFVLKQVAILLLLFTLVGCGSKIELYRNLPAHEANEMLALLMRQGVHVDKLTDNSGTASLVVDTTDVPRAMDLLNGAGLPHELYADMGSLFKKEGMISSPTEERVRYIYGTTQELSRTLSGIDGVLSARVHVVLPEETSDDRHPSFPSSAAVLVRYAPGATVDQIVPKIKELVANSLEGLSYAKVSVVLVEASQDSALLRPIDRGVLTTKDSGASHLVIGLACGIAVLLTGNAVLAFLLWHRFRQTSALTAHEINPFEQFSSDRSEASSDVG</sequence>
<keyword evidence="6 8" id="KW-0998">Cell outer membrane</keyword>
<feature type="domain" description="Flagellar M-ring N-terminal" evidence="9">
    <location>
        <begin position="32"/>
        <end position="196"/>
    </location>
</feature>
<comment type="similarity">
    <text evidence="2 8">Belongs to the YscJ lipoprotein family.</text>
</comment>
<organism evidence="10 11">
    <name type="scientific">Neomesorhizobium albiziae</name>
    <dbReference type="NCBI Taxonomy" id="335020"/>
    <lineage>
        <taxon>Bacteria</taxon>
        <taxon>Pseudomonadati</taxon>
        <taxon>Pseudomonadota</taxon>
        <taxon>Alphaproteobacteria</taxon>
        <taxon>Hyphomicrobiales</taxon>
        <taxon>Phyllobacteriaceae</taxon>
        <taxon>Neomesorhizobium</taxon>
    </lineage>
</organism>
<dbReference type="Proteomes" id="UP000323300">
    <property type="component" value="Unassembled WGS sequence"/>
</dbReference>
<keyword evidence="3 8" id="KW-0732">Signal</keyword>
<dbReference type="GO" id="GO:0009279">
    <property type="term" value="C:cell outer membrane"/>
    <property type="evidence" value="ECO:0007669"/>
    <property type="project" value="UniProtKB-SubCell"/>
</dbReference>
<dbReference type="PANTHER" id="PTHR30046">
    <property type="entry name" value="FLAGELLAR M-RING PROTEIN"/>
    <property type="match status" value="1"/>
</dbReference>
<dbReference type="Gene3D" id="3.30.70.1530">
    <property type="entry name" value="Hypothetical protein rpa1041"/>
    <property type="match status" value="1"/>
</dbReference>
<dbReference type="RefSeq" id="WP_149764322.1">
    <property type="nucleotide sequence ID" value="NZ_BSPE01000051.1"/>
</dbReference>
<evidence type="ECO:0000313" key="10">
    <source>
        <dbReference type="EMBL" id="SFL17012.1"/>
    </source>
</evidence>
<dbReference type="OrthoDB" id="9807026at2"/>
<dbReference type="InterPro" id="IPR006182">
    <property type="entry name" value="FliF_N_dom"/>
</dbReference>
<dbReference type="GO" id="GO:0009306">
    <property type="term" value="P:protein secretion"/>
    <property type="evidence" value="ECO:0007669"/>
    <property type="project" value="InterPro"/>
</dbReference>
<dbReference type="InterPro" id="IPR043427">
    <property type="entry name" value="YscJ/FliF"/>
</dbReference>
<dbReference type="EMBL" id="FOSL01000046">
    <property type="protein sequence ID" value="SFL17012.1"/>
    <property type="molecule type" value="Genomic_DNA"/>
</dbReference>
<reference evidence="10 11" key="1">
    <citation type="submission" date="2016-10" db="EMBL/GenBank/DDBJ databases">
        <authorList>
            <person name="Varghese N."/>
            <person name="Submissions S."/>
        </authorList>
    </citation>
    <scope>NUCLEOTIDE SEQUENCE [LARGE SCALE GENOMIC DNA]</scope>
    <source>
        <strain evidence="10 11">DSM 21822</strain>
    </source>
</reference>
<dbReference type="PRINTS" id="PR01338">
    <property type="entry name" value="TYPE3OMKPROT"/>
</dbReference>
<evidence type="ECO:0000256" key="5">
    <source>
        <dbReference type="ARBA" id="ARBA00023139"/>
    </source>
</evidence>
<keyword evidence="11" id="KW-1185">Reference proteome</keyword>
<gene>
    <name evidence="10" type="ORF">SAMN04488498_14611</name>
</gene>
<dbReference type="PROSITE" id="PS51257">
    <property type="entry name" value="PROKAR_LIPOPROTEIN"/>
    <property type="match status" value="1"/>
</dbReference>
<keyword evidence="7 8" id="KW-0449">Lipoprotein</keyword>
<name>A0A1I4FGF5_9HYPH</name>
<proteinExistence type="inferred from homology"/>
<keyword evidence="5 8" id="KW-0564">Palmitate</keyword>
<dbReference type="NCBIfam" id="TIGR02544">
    <property type="entry name" value="III_secr_YscJ"/>
    <property type="match status" value="1"/>
</dbReference>
<evidence type="ECO:0000256" key="1">
    <source>
        <dbReference type="ARBA" id="ARBA00004459"/>
    </source>
</evidence>
<comment type="subcellular location">
    <subcellularLocation>
        <location evidence="1">Cell outer membrane</location>
        <topology evidence="1">Lipid-anchor</topology>
    </subcellularLocation>
</comment>